<gene>
    <name evidence="3" type="ORF">LEP1GSC081_4253</name>
</gene>
<dbReference type="InterPro" id="IPR016187">
    <property type="entry name" value="CTDL_fold"/>
</dbReference>
<accession>A0A0E2BEG6</accession>
<dbReference type="AlphaFoldDB" id="A0A0E2BEG6"/>
<evidence type="ECO:0000313" key="3">
    <source>
        <dbReference type="EMBL" id="EKO15581.1"/>
    </source>
</evidence>
<sequence>MIAQKIDFLKKIPSLWNEIYIFSNWIKNIQKIIYSFLIMFCFLSSCSVPFPDFNSSLLLLPLLNANNTNNVSDPNLELKYIFVTVTGTTGQLGAGAVTGADNICTNEKNTNFTSLPGNGTDYKALIASTVAPIRRACNATPNCTNSVENTNWVLLPNQEYYKGTVTSPVKVFTTNPAGIVIFPSLSSIDSNAATTWWTGIENDWISSPDHCANWTDGTAVSNGQFGIGNTISNASIGSGFTLDCSISRKLVCVRQ</sequence>
<evidence type="ECO:0000256" key="1">
    <source>
        <dbReference type="SAM" id="Phobius"/>
    </source>
</evidence>
<dbReference type="Gene3D" id="3.10.100.10">
    <property type="entry name" value="Mannose-Binding Protein A, subunit A"/>
    <property type="match status" value="1"/>
</dbReference>
<dbReference type="InterPro" id="IPR016186">
    <property type="entry name" value="C-type_lectin-like/link_sf"/>
</dbReference>
<dbReference type="SUPFAM" id="SSF56436">
    <property type="entry name" value="C-type lectin-like"/>
    <property type="match status" value="1"/>
</dbReference>
<proteinExistence type="predicted"/>
<organism evidence="3 4">
    <name type="scientific">Leptospira kirschneri str. H1</name>
    <dbReference type="NCBI Taxonomy" id="1049966"/>
    <lineage>
        <taxon>Bacteria</taxon>
        <taxon>Pseudomonadati</taxon>
        <taxon>Spirochaetota</taxon>
        <taxon>Spirochaetia</taxon>
        <taxon>Leptospirales</taxon>
        <taxon>Leptospiraceae</taxon>
        <taxon>Leptospira</taxon>
    </lineage>
</organism>
<dbReference type="Proteomes" id="UP000006253">
    <property type="component" value="Unassembled WGS sequence"/>
</dbReference>
<dbReference type="Pfam" id="PF07588">
    <property type="entry name" value="DUF1554"/>
    <property type="match status" value="1"/>
</dbReference>
<dbReference type="InterPro" id="IPR011448">
    <property type="entry name" value="DUF1554"/>
</dbReference>
<keyword evidence="1" id="KW-0812">Transmembrane</keyword>
<protein>
    <submittedName>
        <fullName evidence="3">PF07588 family protein</fullName>
    </submittedName>
</protein>
<comment type="caution">
    <text evidence="3">The sequence shown here is derived from an EMBL/GenBank/DDBJ whole genome shotgun (WGS) entry which is preliminary data.</text>
</comment>
<keyword evidence="1" id="KW-0472">Membrane</keyword>
<dbReference type="RefSeq" id="WP_004756937.1">
    <property type="nucleotide sequence ID" value="NZ_AHMY02000041.1"/>
</dbReference>
<keyword evidence="1" id="KW-1133">Transmembrane helix</keyword>
<name>A0A0E2BEG6_9LEPT</name>
<dbReference type="EMBL" id="AHMY02000041">
    <property type="protein sequence ID" value="EKO15581.1"/>
    <property type="molecule type" value="Genomic_DNA"/>
</dbReference>
<feature type="transmembrane region" description="Helical" evidence="1">
    <location>
        <begin position="32"/>
        <end position="50"/>
    </location>
</feature>
<feature type="domain" description="DUF1554" evidence="2">
    <location>
        <begin position="88"/>
        <end position="230"/>
    </location>
</feature>
<reference evidence="3 4" key="1">
    <citation type="submission" date="2012-10" db="EMBL/GenBank/DDBJ databases">
        <authorList>
            <person name="Harkins D.M."/>
            <person name="Durkin A.S."/>
            <person name="Brinkac L.M."/>
            <person name="Selengut J.D."/>
            <person name="Sanka R."/>
            <person name="DePew J."/>
            <person name="Purushe J."/>
            <person name="Peacock S.J."/>
            <person name="Thaipadungpanit J."/>
            <person name="Wuthiekanun V.W."/>
            <person name="Day N.P."/>
            <person name="Vinetz J.M."/>
            <person name="Sutton G.G."/>
            <person name="Nelson W.C."/>
            <person name="Fouts D.E."/>
        </authorList>
    </citation>
    <scope>NUCLEOTIDE SEQUENCE [LARGE SCALE GENOMIC DNA]</scope>
    <source>
        <strain evidence="3 4">H1</strain>
    </source>
</reference>
<evidence type="ECO:0000313" key="4">
    <source>
        <dbReference type="Proteomes" id="UP000006253"/>
    </source>
</evidence>
<evidence type="ECO:0000259" key="2">
    <source>
        <dbReference type="Pfam" id="PF07588"/>
    </source>
</evidence>